<feature type="compositionally biased region" description="Polar residues" evidence="2">
    <location>
        <begin position="556"/>
        <end position="571"/>
    </location>
</feature>
<dbReference type="InterPro" id="IPR011990">
    <property type="entry name" value="TPR-like_helical_dom_sf"/>
</dbReference>
<protein>
    <submittedName>
        <fullName evidence="3">Uncharacterized protein</fullName>
    </submittedName>
</protein>
<dbReference type="RefSeq" id="XP_005183694.2">
    <property type="nucleotide sequence ID" value="XM_005183637.3"/>
</dbReference>
<sequence length="588" mass="69015">MVEPALQPWERIAWTPEQEQVIYRDWGLFYTHKQQLDKAVHYYNKSLDLQADDPKALYFRSRCKRNIAQTEGALDDGRAASALDDYNAPLNLEICDALYELNQFENCKVELHDNTRKYCNKKVTAFLNRLVVVDENFKDTLGDTLGPFIIKNGKHFDDVLEAFKRSQHVDTRPLWKRLKEDDKCDVLSILEKEEILLSPRELARRHRAFKVFNQIYFNKSWIDVLFLKQLRENKNLLWPQSKVSTPFLRDLCNTKYDVLRKFLKMLQARSPLYTEQWRKCPNKRIGAKRKEEHLNRVQYQTRRTMFSQLRAIRRLREEGDIDKLSKYVEEVMGDYVVLKTHRVMPWKFEFINEVYNILALAHTDGYTLMDDILETYGKERLLRLLRMPTDKYKDIVQFVFGDKSTYREPDAVDYSLVAYKKFLPRLEKRMIFARYSIEKCYLLHEIARAHLKQSHFDECCSWARKAIEESKICNSIIWHFVSIMLIVKAHAALHKIERGKEALEEALSVAQKLQNPLLCSFVEFCLAINEEEIALKKRSQSLESVRKRRSRVSLGSRYSMQSKNSTEDNAPSSSVLGAGASDGGGDGM</sequence>
<dbReference type="PROSITE" id="PS50005">
    <property type="entry name" value="TPR"/>
    <property type="match status" value="1"/>
</dbReference>
<dbReference type="SUPFAM" id="SSF48452">
    <property type="entry name" value="TPR-like"/>
    <property type="match status" value="1"/>
</dbReference>
<dbReference type="VEuPathDB" id="VectorBase:MDOMA2_019410"/>
<dbReference type="OrthoDB" id="7752111at2759"/>
<evidence type="ECO:0000256" key="2">
    <source>
        <dbReference type="SAM" id="MobiDB-lite"/>
    </source>
</evidence>
<dbReference type="Gene3D" id="1.25.40.10">
    <property type="entry name" value="Tetratricopeptide repeat domain"/>
    <property type="match status" value="1"/>
</dbReference>
<accession>A0A1I8N953</accession>
<organism evidence="3">
    <name type="scientific">Musca domestica</name>
    <name type="common">House fly</name>
    <dbReference type="NCBI Taxonomy" id="7370"/>
    <lineage>
        <taxon>Eukaryota</taxon>
        <taxon>Metazoa</taxon>
        <taxon>Ecdysozoa</taxon>
        <taxon>Arthropoda</taxon>
        <taxon>Hexapoda</taxon>
        <taxon>Insecta</taxon>
        <taxon>Pterygota</taxon>
        <taxon>Neoptera</taxon>
        <taxon>Endopterygota</taxon>
        <taxon>Diptera</taxon>
        <taxon>Brachycera</taxon>
        <taxon>Muscomorpha</taxon>
        <taxon>Muscoidea</taxon>
        <taxon>Muscidae</taxon>
        <taxon>Musca</taxon>
    </lineage>
</organism>
<dbReference type="AlphaFoldDB" id="A0A1I8N953"/>
<dbReference type="STRING" id="7370.A0A1I8N953"/>
<evidence type="ECO:0000313" key="3">
    <source>
        <dbReference type="EnsemblMetazoa" id="MDOA012866-PA"/>
    </source>
</evidence>
<evidence type="ECO:0000256" key="1">
    <source>
        <dbReference type="PROSITE-ProRule" id="PRU00339"/>
    </source>
</evidence>
<dbReference type="KEGG" id="mde:101889584"/>
<dbReference type="EnsemblMetazoa" id="MDOA012866-RA">
    <property type="protein sequence ID" value="MDOA012866-PA"/>
    <property type="gene ID" value="MDOA012866"/>
</dbReference>
<dbReference type="InterPro" id="IPR019734">
    <property type="entry name" value="TPR_rpt"/>
</dbReference>
<feature type="repeat" description="TPR" evidence="1">
    <location>
        <begin position="20"/>
        <end position="53"/>
    </location>
</feature>
<proteinExistence type="predicted"/>
<reference evidence="3" key="1">
    <citation type="submission" date="2020-05" db="UniProtKB">
        <authorList>
            <consortium name="EnsemblMetazoa"/>
        </authorList>
    </citation>
    <scope>IDENTIFICATION</scope>
    <source>
        <strain evidence="3">Aabys</strain>
    </source>
</reference>
<dbReference type="PANTHER" id="PTHR21391:SF0">
    <property type="entry name" value="AT04489P-RELATED"/>
    <property type="match status" value="1"/>
</dbReference>
<feature type="region of interest" description="Disordered" evidence="2">
    <location>
        <begin position="545"/>
        <end position="588"/>
    </location>
</feature>
<dbReference type="VEuPathDB" id="VectorBase:MDOA012866"/>
<gene>
    <name evidence="3" type="primary">101889584</name>
</gene>
<dbReference type="PANTHER" id="PTHR21391">
    <property type="entry name" value="AT04489P-RELATED"/>
    <property type="match status" value="1"/>
</dbReference>
<name>A0A1I8N953_MUSDO</name>
<keyword evidence="1" id="KW-0802">TPR repeat</keyword>
<dbReference type="eggNOG" id="ENOG502S15H">
    <property type="taxonomic scope" value="Eukaryota"/>
</dbReference>